<name>W3XN82_PESFW</name>
<evidence type="ECO:0000256" key="7">
    <source>
        <dbReference type="ARBA" id="ARBA00023242"/>
    </source>
</evidence>
<dbReference type="Gene3D" id="4.10.240.10">
    <property type="entry name" value="Zn(2)-C6 fungal-type DNA-binding domain"/>
    <property type="match status" value="1"/>
</dbReference>
<dbReference type="GO" id="GO:0043565">
    <property type="term" value="F:sequence-specific DNA binding"/>
    <property type="evidence" value="ECO:0007669"/>
    <property type="project" value="TreeGrafter"/>
</dbReference>
<proteinExistence type="predicted"/>
<comment type="subcellular location">
    <subcellularLocation>
        <location evidence="1">Nucleus</location>
    </subcellularLocation>
</comment>
<keyword evidence="5" id="KW-0238">DNA-binding</keyword>
<keyword evidence="2" id="KW-0479">Metal-binding</keyword>
<dbReference type="OrthoDB" id="4762364at2759"/>
<dbReference type="EMBL" id="KI912109">
    <property type="protein sequence ID" value="ETS86977.1"/>
    <property type="molecule type" value="Genomic_DNA"/>
</dbReference>
<dbReference type="RefSeq" id="XP_007827577.1">
    <property type="nucleotide sequence ID" value="XM_007829386.1"/>
</dbReference>
<keyword evidence="9" id="KW-1133">Transmembrane helix</keyword>
<dbReference type="InParanoid" id="W3XN82"/>
<dbReference type="GO" id="GO:0008270">
    <property type="term" value="F:zinc ion binding"/>
    <property type="evidence" value="ECO:0007669"/>
    <property type="project" value="InterPro"/>
</dbReference>
<keyword evidence="6" id="KW-0804">Transcription</keyword>
<evidence type="ECO:0000256" key="8">
    <source>
        <dbReference type="SAM" id="MobiDB-lite"/>
    </source>
</evidence>
<evidence type="ECO:0000259" key="10">
    <source>
        <dbReference type="PROSITE" id="PS00463"/>
    </source>
</evidence>
<dbReference type="GeneID" id="19265818"/>
<dbReference type="OMA" id="YQNERIS"/>
<dbReference type="GO" id="GO:0045944">
    <property type="term" value="P:positive regulation of transcription by RNA polymerase II"/>
    <property type="evidence" value="ECO:0007669"/>
    <property type="project" value="TreeGrafter"/>
</dbReference>
<evidence type="ECO:0000256" key="6">
    <source>
        <dbReference type="ARBA" id="ARBA00023163"/>
    </source>
</evidence>
<feature type="transmembrane region" description="Helical" evidence="9">
    <location>
        <begin position="485"/>
        <end position="507"/>
    </location>
</feature>
<dbReference type="PROSITE" id="PS00463">
    <property type="entry name" value="ZN2_CY6_FUNGAL_1"/>
    <property type="match status" value="1"/>
</dbReference>
<feature type="region of interest" description="Disordered" evidence="8">
    <location>
        <begin position="70"/>
        <end position="125"/>
    </location>
</feature>
<evidence type="ECO:0000256" key="3">
    <source>
        <dbReference type="ARBA" id="ARBA00022833"/>
    </source>
</evidence>
<evidence type="ECO:0000313" key="12">
    <source>
        <dbReference type="Proteomes" id="UP000030651"/>
    </source>
</evidence>
<dbReference type="InterPro" id="IPR001138">
    <property type="entry name" value="Zn2Cys6_DnaBD"/>
</dbReference>
<dbReference type="Pfam" id="PF00172">
    <property type="entry name" value="Zn_clus"/>
    <property type="match status" value="1"/>
</dbReference>
<evidence type="ECO:0000256" key="5">
    <source>
        <dbReference type="ARBA" id="ARBA00023125"/>
    </source>
</evidence>
<keyword evidence="4" id="KW-0805">Transcription regulation</keyword>
<dbReference type="CDD" id="cd12148">
    <property type="entry name" value="fungal_TF_MHR"/>
    <property type="match status" value="1"/>
</dbReference>
<dbReference type="SMART" id="SM00066">
    <property type="entry name" value="GAL4"/>
    <property type="match status" value="1"/>
</dbReference>
<keyword evidence="9" id="KW-0812">Transmembrane</keyword>
<dbReference type="Proteomes" id="UP000030651">
    <property type="component" value="Unassembled WGS sequence"/>
</dbReference>
<dbReference type="GO" id="GO:0006351">
    <property type="term" value="P:DNA-templated transcription"/>
    <property type="evidence" value="ECO:0007669"/>
    <property type="project" value="InterPro"/>
</dbReference>
<dbReference type="HOGENOM" id="CLU_012331_4_1_1"/>
<sequence length="655" mass="72896">MSSPRPRRATLKACARCHRRKQRCVGYPACANCRTANIPCSRDSTPLMRRLSALSKEELIKKIEDIHSQVPELNADEGDNRQRHFSIEPIDGRPSPSASSDSNANPQRWRVQHPQPCGGLYDPAQTPEALSSGISTIATHFAVNSALQPSWPNEVPSRGSCLDDGIGKSAVNERQLLTTFLENLHRRLPFCDYLGILETLQHGVESPFTENTKPMHSFRLHMACAIGARVQQLTGSSHPLQPETYISRALETEGYLDNKNAIEMTERLLWHIMYKLRSSFTSDIWYSTGLAMRTAIDAGMHRNQHYQTLPSEEADLRRRLFWSVYVIERSVAWHLKRPVSLSDLDIDVELPAPGAFSTFLDSESGTHLEYGASRPLDLRVFIAIVRLSRINSQAYGRLHGTNLSYAAQEYAISLLGKIRQLEASISDCDELDREFLRLHIETAAMKMTEPFLSTQILCDDMKTACLQAAGGVCKSFKRQRLERRLGYSFTMVNTVFTAGVTICYIIFKNPGLWTPARANEMRVCSSALFAAAARNSAVDKYCEVLETIIEAVTEHVAQVESAAVSSALDIEVQSCSSQPLVQAIFDQLAGTIEGKGFEFPSQSYPSYCNGTTSTPQATSVPDWSIIGDNMLDVGSLDVTIWDGMSPQDPLSEFNL</sequence>
<protein>
    <recommendedName>
        <fullName evidence="10">Zn(2)-C6 fungal-type domain-containing protein</fullName>
    </recommendedName>
</protein>
<dbReference type="PANTHER" id="PTHR47782">
    <property type="entry name" value="ZN(II)2CYS6 TRANSCRIPTION FACTOR (EUROFUNG)-RELATED"/>
    <property type="match status" value="1"/>
</dbReference>
<dbReference type="GO" id="GO:0005634">
    <property type="term" value="C:nucleus"/>
    <property type="evidence" value="ECO:0007669"/>
    <property type="project" value="UniProtKB-SubCell"/>
</dbReference>
<dbReference type="STRING" id="1229662.W3XN82"/>
<evidence type="ECO:0000313" key="11">
    <source>
        <dbReference type="EMBL" id="ETS86977.1"/>
    </source>
</evidence>
<dbReference type="InterPro" id="IPR007219">
    <property type="entry name" value="XnlR_reg_dom"/>
</dbReference>
<dbReference type="PANTHER" id="PTHR47782:SF12">
    <property type="entry name" value="ZN(II)2CYS6 TRANSCRIPTION FACTOR (EUROFUNG)"/>
    <property type="match status" value="1"/>
</dbReference>
<dbReference type="GO" id="GO:0000981">
    <property type="term" value="F:DNA-binding transcription factor activity, RNA polymerase II-specific"/>
    <property type="evidence" value="ECO:0007669"/>
    <property type="project" value="InterPro"/>
</dbReference>
<gene>
    <name evidence="11" type="ORF">PFICI_00805</name>
</gene>
<keyword evidence="7" id="KW-0539">Nucleus</keyword>
<dbReference type="AlphaFoldDB" id="W3XN82"/>
<dbReference type="SMART" id="SM00906">
    <property type="entry name" value="Fungal_trans"/>
    <property type="match status" value="1"/>
</dbReference>
<dbReference type="InterPro" id="IPR052202">
    <property type="entry name" value="Yeast_MetPath_Reg"/>
</dbReference>
<keyword evidence="3" id="KW-0862">Zinc</keyword>
<dbReference type="CDD" id="cd00067">
    <property type="entry name" value="GAL4"/>
    <property type="match status" value="1"/>
</dbReference>
<reference evidence="12" key="1">
    <citation type="journal article" date="2015" name="BMC Genomics">
        <title>Genomic and transcriptomic analysis of the endophytic fungus Pestalotiopsis fici reveals its lifestyle and high potential for synthesis of natural products.</title>
        <authorList>
            <person name="Wang X."/>
            <person name="Zhang X."/>
            <person name="Liu L."/>
            <person name="Xiang M."/>
            <person name="Wang W."/>
            <person name="Sun X."/>
            <person name="Che Y."/>
            <person name="Guo L."/>
            <person name="Liu G."/>
            <person name="Guo L."/>
            <person name="Wang C."/>
            <person name="Yin W.B."/>
            <person name="Stadler M."/>
            <person name="Zhang X."/>
            <person name="Liu X."/>
        </authorList>
    </citation>
    <scope>NUCLEOTIDE SEQUENCE [LARGE SCALE GENOMIC DNA]</scope>
    <source>
        <strain evidence="12">W106-1 / CGMCC3.15140</strain>
    </source>
</reference>
<keyword evidence="9" id="KW-0472">Membrane</keyword>
<dbReference type="InterPro" id="IPR036864">
    <property type="entry name" value="Zn2-C6_fun-type_DNA-bd_sf"/>
</dbReference>
<dbReference type="SUPFAM" id="SSF57701">
    <property type="entry name" value="Zn2/Cys6 DNA-binding domain"/>
    <property type="match status" value="1"/>
</dbReference>
<dbReference type="Pfam" id="PF04082">
    <property type="entry name" value="Fungal_trans"/>
    <property type="match status" value="1"/>
</dbReference>
<keyword evidence="12" id="KW-1185">Reference proteome</keyword>
<evidence type="ECO:0000256" key="9">
    <source>
        <dbReference type="SAM" id="Phobius"/>
    </source>
</evidence>
<dbReference type="KEGG" id="pfy:PFICI_00805"/>
<evidence type="ECO:0000256" key="1">
    <source>
        <dbReference type="ARBA" id="ARBA00004123"/>
    </source>
</evidence>
<evidence type="ECO:0000256" key="4">
    <source>
        <dbReference type="ARBA" id="ARBA00023015"/>
    </source>
</evidence>
<dbReference type="eggNOG" id="ENOG502QS9Q">
    <property type="taxonomic scope" value="Eukaryota"/>
</dbReference>
<accession>W3XN82</accession>
<feature type="domain" description="Zn(2)-C6 fungal-type" evidence="10">
    <location>
        <begin position="13"/>
        <end position="40"/>
    </location>
</feature>
<organism evidence="11 12">
    <name type="scientific">Pestalotiopsis fici (strain W106-1 / CGMCC3.15140)</name>
    <dbReference type="NCBI Taxonomy" id="1229662"/>
    <lineage>
        <taxon>Eukaryota</taxon>
        <taxon>Fungi</taxon>
        <taxon>Dikarya</taxon>
        <taxon>Ascomycota</taxon>
        <taxon>Pezizomycotina</taxon>
        <taxon>Sordariomycetes</taxon>
        <taxon>Xylariomycetidae</taxon>
        <taxon>Amphisphaeriales</taxon>
        <taxon>Sporocadaceae</taxon>
        <taxon>Pestalotiopsis</taxon>
    </lineage>
</organism>
<evidence type="ECO:0000256" key="2">
    <source>
        <dbReference type="ARBA" id="ARBA00022723"/>
    </source>
</evidence>
<feature type="compositionally biased region" description="Low complexity" evidence="8">
    <location>
        <begin position="94"/>
        <end position="106"/>
    </location>
</feature>